<proteinExistence type="predicted"/>
<dbReference type="PIRSF" id="PIRSF009320">
    <property type="entry name" value="Nuc_binding_HP_1000"/>
    <property type="match status" value="1"/>
</dbReference>
<dbReference type="Gene3D" id="3.40.50.300">
    <property type="entry name" value="P-loop containing nucleotide triphosphate hydrolases"/>
    <property type="match status" value="1"/>
</dbReference>
<evidence type="ECO:0000259" key="1">
    <source>
        <dbReference type="Pfam" id="PF01656"/>
    </source>
</evidence>
<organism evidence="2 3">
    <name type="scientific">Rubritalea tangerina</name>
    <dbReference type="NCBI Taxonomy" id="430798"/>
    <lineage>
        <taxon>Bacteria</taxon>
        <taxon>Pseudomonadati</taxon>
        <taxon>Verrucomicrobiota</taxon>
        <taxon>Verrucomicrobiia</taxon>
        <taxon>Verrucomicrobiales</taxon>
        <taxon>Rubritaleaceae</taxon>
        <taxon>Rubritalea</taxon>
    </lineage>
</organism>
<keyword evidence="3" id="KW-1185">Reference proteome</keyword>
<evidence type="ECO:0000313" key="2">
    <source>
        <dbReference type="EMBL" id="MFD2160263.1"/>
    </source>
</evidence>
<feature type="domain" description="CobQ/CobB/MinD/ParA nucleotide binding" evidence="1">
    <location>
        <begin position="5"/>
        <end position="163"/>
    </location>
</feature>
<dbReference type="PANTHER" id="PTHR13696">
    <property type="entry name" value="P-LOOP CONTAINING NUCLEOSIDE TRIPHOSPHATE HYDROLASE"/>
    <property type="match status" value="1"/>
</dbReference>
<dbReference type="InterPro" id="IPR050678">
    <property type="entry name" value="DNA_Partitioning_ATPase"/>
</dbReference>
<sequence length="207" mass="22918">MKTVCILSQKGGSGKTTLAINLAVASQLKGKSAMIADMDSQQSSSMWHTARADDFPYVQATDSKGLKQLHAAAEEQGFDHFFIDTAPTSNKDSLEAVEIADVIAVTCKPSIMDLRAISNTIDLIEMAKLKDKCKAFMVLSMVEHYSTRDREESEALLKELKMKVCPQWLGTRVAYRRSLIEGEGVQEYEPRGKAAEEIAAIHKFMKI</sequence>
<evidence type="ECO:0000313" key="3">
    <source>
        <dbReference type="Proteomes" id="UP001597389"/>
    </source>
</evidence>
<reference evidence="3" key="1">
    <citation type="journal article" date="2019" name="Int. J. Syst. Evol. Microbiol.">
        <title>The Global Catalogue of Microorganisms (GCM) 10K type strain sequencing project: providing services to taxonomists for standard genome sequencing and annotation.</title>
        <authorList>
            <consortium name="The Broad Institute Genomics Platform"/>
            <consortium name="The Broad Institute Genome Sequencing Center for Infectious Disease"/>
            <person name="Wu L."/>
            <person name="Ma J."/>
        </authorList>
    </citation>
    <scope>NUCLEOTIDE SEQUENCE [LARGE SCALE GENOMIC DNA]</scope>
    <source>
        <strain evidence="3">CCUG 57942</strain>
    </source>
</reference>
<accession>A0ABW4ZE27</accession>
<dbReference type="SUPFAM" id="SSF52540">
    <property type="entry name" value="P-loop containing nucleoside triphosphate hydrolases"/>
    <property type="match status" value="1"/>
</dbReference>
<gene>
    <name evidence="2" type="ORF">ACFSW8_15275</name>
</gene>
<dbReference type="PANTHER" id="PTHR13696:SF96">
    <property type="entry name" value="COBQ_COBB_MIND_PARA NUCLEOTIDE BINDING DOMAIN-CONTAINING PROTEIN"/>
    <property type="match status" value="1"/>
</dbReference>
<dbReference type="InterPro" id="IPR027417">
    <property type="entry name" value="P-loop_NTPase"/>
</dbReference>
<protein>
    <submittedName>
        <fullName evidence="2">AAA family ATPase</fullName>
    </submittedName>
</protein>
<dbReference type="EMBL" id="JBHUJB010000074">
    <property type="protein sequence ID" value="MFD2160263.1"/>
    <property type="molecule type" value="Genomic_DNA"/>
</dbReference>
<dbReference type="RefSeq" id="WP_377085907.1">
    <property type="nucleotide sequence ID" value="NZ_JBHSJL010000009.1"/>
</dbReference>
<dbReference type="InterPro" id="IPR002586">
    <property type="entry name" value="CobQ/CobB/MinD/ParA_Nub-bd_dom"/>
</dbReference>
<dbReference type="Proteomes" id="UP001597389">
    <property type="component" value="Unassembled WGS sequence"/>
</dbReference>
<dbReference type="CDD" id="cd02042">
    <property type="entry name" value="ParAB_family"/>
    <property type="match status" value="1"/>
</dbReference>
<dbReference type="Pfam" id="PF01656">
    <property type="entry name" value="CbiA"/>
    <property type="match status" value="1"/>
</dbReference>
<name>A0ABW4ZE27_9BACT</name>
<comment type="caution">
    <text evidence="2">The sequence shown here is derived from an EMBL/GenBank/DDBJ whole genome shotgun (WGS) entry which is preliminary data.</text>
</comment>